<dbReference type="Gene3D" id="3.20.20.70">
    <property type="entry name" value="Aldolase class I"/>
    <property type="match status" value="1"/>
</dbReference>
<dbReference type="EMBL" id="JAATIQ010000437">
    <property type="protein sequence ID" value="KAF4355908.1"/>
    <property type="molecule type" value="Genomic_DNA"/>
</dbReference>
<proteinExistence type="predicted"/>
<dbReference type="InterPro" id="IPR013785">
    <property type="entry name" value="Aldolase_TIM"/>
</dbReference>
<gene>
    <name evidence="1" type="ORF">G4B88_011632</name>
</gene>
<reference evidence="1 2" key="1">
    <citation type="journal article" date="2020" name="bioRxiv">
        <title>Sequence and annotation of 42 cannabis genomes reveals extensive copy number variation in cannabinoid synthesis and pathogen resistance genes.</title>
        <authorList>
            <person name="Mckernan K.J."/>
            <person name="Helbert Y."/>
            <person name="Kane L.T."/>
            <person name="Ebling H."/>
            <person name="Zhang L."/>
            <person name="Liu B."/>
            <person name="Eaton Z."/>
            <person name="Mclaughlin S."/>
            <person name="Kingan S."/>
            <person name="Baybayan P."/>
            <person name="Concepcion G."/>
            <person name="Jordan M."/>
            <person name="Riva A."/>
            <person name="Barbazuk W."/>
            <person name="Harkins T."/>
        </authorList>
    </citation>
    <scope>NUCLEOTIDE SEQUENCE [LARGE SCALE GENOMIC DNA]</scope>
    <source>
        <strain evidence="2">cv. Jamaican Lion 4</strain>
        <tissue evidence="1">Leaf</tissue>
    </source>
</reference>
<dbReference type="AlphaFoldDB" id="A0A7J6EBU0"/>
<evidence type="ECO:0000313" key="2">
    <source>
        <dbReference type="Proteomes" id="UP000583929"/>
    </source>
</evidence>
<organism evidence="1 2">
    <name type="scientific">Cannabis sativa</name>
    <name type="common">Hemp</name>
    <name type="synonym">Marijuana</name>
    <dbReference type="NCBI Taxonomy" id="3483"/>
    <lineage>
        <taxon>Eukaryota</taxon>
        <taxon>Viridiplantae</taxon>
        <taxon>Streptophyta</taxon>
        <taxon>Embryophyta</taxon>
        <taxon>Tracheophyta</taxon>
        <taxon>Spermatophyta</taxon>
        <taxon>Magnoliopsida</taxon>
        <taxon>eudicotyledons</taxon>
        <taxon>Gunneridae</taxon>
        <taxon>Pentapetalae</taxon>
        <taxon>rosids</taxon>
        <taxon>fabids</taxon>
        <taxon>Rosales</taxon>
        <taxon>Cannabaceae</taxon>
        <taxon>Cannabis</taxon>
    </lineage>
</organism>
<sequence>MAENISPVGTNLFSPFKMANFNLSHRLVTQIYFDRFLVVLAPMTRCRAIDEIPGPTLAEYPWQISHH</sequence>
<keyword evidence="2" id="KW-1185">Reference proteome</keyword>
<accession>A0A7J6EBU0</accession>
<name>A0A7J6EBU0_CANSA</name>
<dbReference type="Proteomes" id="UP000583929">
    <property type="component" value="Unassembled WGS sequence"/>
</dbReference>
<comment type="caution">
    <text evidence="1">The sequence shown here is derived from an EMBL/GenBank/DDBJ whole genome shotgun (WGS) entry which is preliminary data.</text>
</comment>
<dbReference type="SUPFAM" id="SSF51395">
    <property type="entry name" value="FMN-linked oxidoreductases"/>
    <property type="match status" value="1"/>
</dbReference>
<protein>
    <submittedName>
        <fullName evidence="1">Uncharacterized protein</fullName>
    </submittedName>
</protein>
<evidence type="ECO:0000313" key="1">
    <source>
        <dbReference type="EMBL" id="KAF4355908.1"/>
    </source>
</evidence>